<keyword evidence="2" id="KW-1185">Reference proteome</keyword>
<dbReference type="OrthoDB" id="1721884at2759"/>
<keyword evidence="1" id="KW-0645">Protease</keyword>
<name>A0A7J0F9U6_9ERIC</name>
<evidence type="ECO:0000313" key="2">
    <source>
        <dbReference type="Proteomes" id="UP000585474"/>
    </source>
</evidence>
<protein>
    <submittedName>
        <fullName evidence="1">ATP-dependent Clp protease</fullName>
    </submittedName>
</protein>
<gene>
    <name evidence="1" type="ORF">Acr_10g0000520</name>
</gene>
<dbReference type="GO" id="GO:0006508">
    <property type="term" value="P:proteolysis"/>
    <property type="evidence" value="ECO:0007669"/>
    <property type="project" value="UniProtKB-KW"/>
</dbReference>
<dbReference type="AlphaFoldDB" id="A0A7J0F9U6"/>
<accession>A0A7J0F9U6</accession>
<organism evidence="1 2">
    <name type="scientific">Actinidia rufa</name>
    <dbReference type="NCBI Taxonomy" id="165716"/>
    <lineage>
        <taxon>Eukaryota</taxon>
        <taxon>Viridiplantae</taxon>
        <taxon>Streptophyta</taxon>
        <taxon>Embryophyta</taxon>
        <taxon>Tracheophyta</taxon>
        <taxon>Spermatophyta</taxon>
        <taxon>Magnoliopsida</taxon>
        <taxon>eudicotyledons</taxon>
        <taxon>Gunneridae</taxon>
        <taxon>Pentapetalae</taxon>
        <taxon>asterids</taxon>
        <taxon>Ericales</taxon>
        <taxon>Actinidiaceae</taxon>
        <taxon>Actinidia</taxon>
    </lineage>
</organism>
<reference evidence="1 2" key="1">
    <citation type="submission" date="2019-07" db="EMBL/GenBank/DDBJ databases">
        <title>De Novo Assembly of kiwifruit Actinidia rufa.</title>
        <authorList>
            <person name="Sugita-Konishi S."/>
            <person name="Sato K."/>
            <person name="Mori E."/>
            <person name="Abe Y."/>
            <person name="Kisaki G."/>
            <person name="Hamano K."/>
            <person name="Suezawa K."/>
            <person name="Otani M."/>
            <person name="Fukuda T."/>
            <person name="Manabe T."/>
            <person name="Gomi K."/>
            <person name="Tabuchi M."/>
            <person name="Akimitsu K."/>
            <person name="Kataoka I."/>
        </authorList>
    </citation>
    <scope>NUCLEOTIDE SEQUENCE [LARGE SCALE GENOMIC DNA]</scope>
    <source>
        <strain evidence="2">cv. Fuchu</strain>
    </source>
</reference>
<comment type="caution">
    <text evidence="1">The sequence shown here is derived from an EMBL/GenBank/DDBJ whole genome shotgun (WGS) entry which is preliminary data.</text>
</comment>
<dbReference type="GO" id="GO:0008233">
    <property type="term" value="F:peptidase activity"/>
    <property type="evidence" value="ECO:0007669"/>
    <property type="project" value="UniProtKB-KW"/>
</dbReference>
<evidence type="ECO:0000313" key="1">
    <source>
        <dbReference type="EMBL" id="GFY94667.1"/>
    </source>
</evidence>
<sequence>MSTIFRRRTTLRLLTPILTSLSPPSPSHSSLNPPPLSLLELGFRDWRRWHGSSGEKSDQIHAEVDCPRCSRLIGVLFSTRPLSIAAGLTGVYQALNLCPNRRTAFYFQPTKLAPLQGSFVEIERVKGGFGRDEGEWGE</sequence>
<proteinExistence type="predicted"/>
<dbReference type="Proteomes" id="UP000585474">
    <property type="component" value="Unassembled WGS sequence"/>
</dbReference>
<dbReference type="EMBL" id="BJWL01000010">
    <property type="protein sequence ID" value="GFY94667.1"/>
    <property type="molecule type" value="Genomic_DNA"/>
</dbReference>
<keyword evidence="1" id="KW-0378">Hydrolase</keyword>